<evidence type="ECO:0000313" key="8">
    <source>
        <dbReference type="EMBL" id="CAF9933647.1"/>
    </source>
</evidence>
<evidence type="ECO:0000313" key="9">
    <source>
        <dbReference type="Proteomes" id="UP000664203"/>
    </source>
</evidence>
<dbReference type="GO" id="GO:0000981">
    <property type="term" value="F:DNA-binding transcription factor activity, RNA polymerase II-specific"/>
    <property type="evidence" value="ECO:0007669"/>
    <property type="project" value="InterPro"/>
</dbReference>
<dbReference type="PROSITE" id="PS50048">
    <property type="entry name" value="ZN2_CY6_FUNGAL_2"/>
    <property type="match status" value="1"/>
</dbReference>
<dbReference type="PANTHER" id="PTHR31845">
    <property type="entry name" value="FINGER DOMAIN PROTEIN, PUTATIVE-RELATED"/>
    <property type="match status" value="1"/>
</dbReference>
<dbReference type="SMART" id="SM00066">
    <property type="entry name" value="GAL4"/>
    <property type="match status" value="1"/>
</dbReference>
<sequence length="790" mass="88641">MESDLDPLQSALEVPTIPEDEEVEHEAALTRGKSQQGTIGACDACRMRKVRCLANEDSRSSKCQRCARASRECVYTTHSKTRRRKRTDTRVKELEQRVAEMSFLLEHRRSSSTPSSVEKEDDVVDTQGRNSDIGGVFSFSNNGLSSGAFTKDDPCVDHGKQQGLPQGLTLSNQVWEQDTAIPEPISILPDVIDRGILNMTMATELYRNYLDALLPQYPAVPLSCTAAELRSEKPILFLAVMAASSGSSDPSLYRRLNQEIQSVYATKVSLQGLKSLELVQSLLISTLWTYPPDKFEDMKFHQQIHMAATMALDLGLAKKPKGNSIRQQRSKVLFAGQHLDLTKDQGPTSLPSRFPVGQHFEVSDEAGSTNYVMSPKNHLPDSGSLESRRTFLACYLFCASVSMSLRVPNFLHYSSWMADCSEVIRTSPDAAPTDKRFVAWVQLQRLVEECGTNFALDSPDDTVSLADERAQLMLQSYEKQLDAWRQHAISNDDIMNPFLEITYQGNNIYLHEIALHPEHDAEDFKPPFSVAVNDSMPHPPPGTLTPPYINAIIQCISSSNALIETFLNMGVQQIRAAPTLVYIRLVYAVVILNKISISINTTELGDVLKPESIKVSLYLEKLLVHLNAVATLDDKGTHILGAKFLQILTKVKVWFQQQGTPQRPAKEERRPAVGFEPSRPTELKLDDPSKHTDKFNFLTDFSKAPTMNNPTWPNQFQSPNGYSDPNYFIQPAWNDMAFDFPMDLDPNLLTHLMQADQIPNYQDSQTSNGEAYNQMDYLHNMPELGSWPMQ</sequence>
<dbReference type="InterPro" id="IPR001138">
    <property type="entry name" value="Zn2Cys6_DnaBD"/>
</dbReference>
<dbReference type="SUPFAM" id="SSF57701">
    <property type="entry name" value="Zn2/Cys6 DNA-binding domain"/>
    <property type="match status" value="1"/>
</dbReference>
<comment type="caution">
    <text evidence="8">The sequence shown here is derived from an EMBL/GenBank/DDBJ whole genome shotgun (WGS) entry which is preliminary data.</text>
</comment>
<evidence type="ECO:0000256" key="4">
    <source>
        <dbReference type="ARBA" id="ARBA00023163"/>
    </source>
</evidence>
<dbReference type="CDD" id="cd00067">
    <property type="entry name" value="GAL4"/>
    <property type="match status" value="1"/>
</dbReference>
<dbReference type="Gene3D" id="4.10.240.10">
    <property type="entry name" value="Zn(2)-C6 fungal-type DNA-binding domain"/>
    <property type="match status" value="1"/>
</dbReference>
<keyword evidence="9" id="KW-1185">Reference proteome</keyword>
<keyword evidence="2" id="KW-0805">Transcription regulation</keyword>
<feature type="region of interest" description="Disordered" evidence="6">
    <location>
        <begin position="659"/>
        <end position="689"/>
    </location>
</feature>
<reference evidence="8" key="1">
    <citation type="submission" date="2021-03" db="EMBL/GenBank/DDBJ databases">
        <authorList>
            <person name="Tagirdzhanova G."/>
        </authorList>
    </citation>
    <scope>NUCLEOTIDE SEQUENCE</scope>
</reference>
<proteinExistence type="predicted"/>
<keyword evidence="4" id="KW-0804">Transcription</keyword>
<dbReference type="PROSITE" id="PS00463">
    <property type="entry name" value="ZN2_CY6_FUNGAL_1"/>
    <property type="match status" value="1"/>
</dbReference>
<dbReference type="EMBL" id="CAJPDR010000357">
    <property type="protein sequence ID" value="CAF9933647.1"/>
    <property type="molecule type" value="Genomic_DNA"/>
</dbReference>
<gene>
    <name evidence="8" type="ORF">ALECFALPRED_005651</name>
</gene>
<dbReference type="GO" id="GO:0005634">
    <property type="term" value="C:nucleus"/>
    <property type="evidence" value="ECO:0007669"/>
    <property type="project" value="UniProtKB-SubCell"/>
</dbReference>
<protein>
    <recommendedName>
        <fullName evidence="7">Zn(2)-C6 fungal-type domain-containing protein</fullName>
    </recommendedName>
</protein>
<evidence type="ECO:0000259" key="7">
    <source>
        <dbReference type="PROSITE" id="PS50048"/>
    </source>
</evidence>
<evidence type="ECO:0000256" key="5">
    <source>
        <dbReference type="ARBA" id="ARBA00023242"/>
    </source>
</evidence>
<feature type="domain" description="Zn(2)-C6 fungal-type" evidence="7">
    <location>
        <begin position="41"/>
        <end position="75"/>
    </location>
</feature>
<keyword evidence="5" id="KW-0539">Nucleus</keyword>
<evidence type="ECO:0000256" key="1">
    <source>
        <dbReference type="ARBA" id="ARBA00004123"/>
    </source>
</evidence>
<dbReference type="CDD" id="cd12148">
    <property type="entry name" value="fungal_TF_MHR"/>
    <property type="match status" value="1"/>
</dbReference>
<dbReference type="InterPro" id="IPR051089">
    <property type="entry name" value="prtT"/>
</dbReference>
<name>A0A8H3G301_9LECA</name>
<dbReference type="Proteomes" id="UP000664203">
    <property type="component" value="Unassembled WGS sequence"/>
</dbReference>
<keyword evidence="3" id="KW-0238">DNA-binding</keyword>
<dbReference type="InterPro" id="IPR036864">
    <property type="entry name" value="Zn2-C6_fun-type_DNA-bd_sf"/>
</dbReference>
<dbReference type="Pfam" id="PF00172">
    <property type="entry name" value="Zn_clus"/>
    <property type="match status" value="1"/>
</dbReference>
<dbReference type="GO" id="GO:0008270">
    <property type="term" value="F:zinc ion binding"/>
    <property type="evidence" value="ECO:0007669"/>
    <property type="project" value="InterPro"/>
</dbReference>
<accession>A0A8H3G301</accession>
<evidence type="ECO:0000256" key="6">
    <source>
        <dbReference type="SAM" id="MobiDB-lite"/>
    </source>
</evidence>
<evidence type="ECO:0000256" key="3">
    <source>
        <dbReference type="ARBA" id="ARBA00023125"/>
    </source>
</evidence>
<organism evidence="8 9">
    <name type="scientific">Alectoria fallacina</name>
    <dbReference type="NCBI Taxonomy" id="1903189"/>
    <lineage>
        <taxon>Eukaryota</taxon>
        <taxon>Fungi</taxon>
        <taxon>Dikarya</taxon>
        <taxon>Ascomycota</taxon>
        <taxon>Pezizomycotina</taxon>
        <taxon>Lecanoromycetes</taxon>
        <taxon>OSLEUM clade</taxon>
        <taxon>Lecanoromycetidae</taxon>
        <taxon>Lecanorales</taxon>
        <taxon>Lecanorineae</taxon>
        <taxon>Parmeliaceae</taxon>
        <taxon>Alectoria</taxon>
    </lineage>
</organism>
<comment type="subcellular location">
    <subcellularLocation>
        <location evidence="1">Nucleus</location>
    </subcellularLocation>
</comment>
<dbReference type="PANTHER" id="PTHR31845:SF39">
    <property type="entry name" value="TRANSCRIPTION FACTOR PBCR-RELATED"/>
    <property type="match status" value="1"/>
</dbReference>
<feature type="compositionally biased region" description="Basic and acidic residues" evidence="6">
    <location>
        <begin position="679"/>
        <end position="689"/>
    </location>
</feature>
<dbReference type="OrthoDB" id="5226580at2759"/>
<evidence type="ECO:0000256" key="2">
    <source>
        <dbReference type="ARBA" id="ARBA00023015"/>
    </source>
</evidence>
<dbReference type="AlphaFoldDB" id="A0A8H3G301"/>
<dbReference type="GO" id="GO:0000976">
    <property type="term" value="F:transcription cis-regulatory region binding"/>
    <property type="evidence" value="ECO:0007669"/>
    <property type="project" value="TreeGrafter"/>
</dbReference>